<name>A0ABR7KEC2_9FIRM</name>
<evidence type="ECO:0000313" key="2">
    <source>
        <dbReference type="EMBL" id="MBC6011042.1"/>
    </source>
</evidence>
<sequence>MLLNHKGNTLIESLFALSIYLMIVVYFVGSLTVLNKAQLRFRYVQENSNKQELRIAEEGDDLQSKLKEALRS</sequence>
<proteinExistence type="predicted"/>
<gene>
    <name evidence="2" type="ORF">H8909_12625</name>
</gene>
<comment type="caution">
    <text evidence="2">The sequence shown here is derived from an EMBL/GenBank/DDBJ whole genome shotgun (WGS) entry which is preliminary data.</text>
</comment>
<reference evidence="2 3" key="1">
    <citation type="submission" date="2020-08" db="EMBL/GenBank/DDBJ databases">
        <authorList>
            <person name="Liu C."/>
            <person name="Sun Q."/>
        </authorList>
    </citation>
    <scope>NUCLEOTIDE SEQUENCE [LARGE SCALE GENOMIC DNA]</scope>
    <source>
        <strain evidence="2 3">NSJ-22</strain>
    </source>
</reference>
<feature type="transmembrane region" description="Helical" evidence="1">
    <location>
        <begin position="14"/>
        <end position="34"/>
    </location>
</feature>
<accession>A0ABR7KEC2</accession>
<keyword evidence="1" id="KW-1133">Transmembrane helix</keyword>
<dbReference type="Proteomes" id="UP000603474">
    <property type="component" value="Unassembled WGS sequence"/>
</dbReference>
<keyword evidence="1" id="KW-0472">Membrane</keyword>
<dbReference type="EMBL" id="JACRWG010000099">
    <property type="protein sequence ID" value="MBC6011042.1"/>
    <property type="molecule type" value="Genomic_DNA"/>
</dbReference>
<dbReference type="RefSeq" id="WP_117458041.1">
    <property type="nucleotide sequence ID" value="NZ_JACRWG010000099.1"/>
</dbReference>
<organism evidence="2 3">
    <name type="scientific">Catenibacterium faecis</name>
    <dbReference type="NCBI Taxonomy" id="2764323"/>
    <lineage>
        <taxon>Bacteria</taxon>
        <taxon>Bacillati</taxon>
        <taxon>Bacillota</taxon>
        <taxon>Erysipelotrichia</taxon>
        <taxon>Erysipelotrichales</taxon>
        <taxon>Coprobacillaceae</taxon>
        <taxon>Catenibacterium</taxon>
    </lineage>
</organism>
<keyword evidence="3" id="KW-1185">Reference proteome</keyword>
<protein>
    <submittedName>
        <fullName evidence="2">Uncharacterized protein</fullName>
    </submittedName>
</protein>
<evidence type="ECO:0000256" key="1">
    <source>
        <dbReference type="SAM" id="Phobius"/>
    </source>
</evidence>
<keyword evidence="1" id="KW-0812">Transmembrane</keyword>
<evidence type="ECO:0000313" key="3">
    <source>
        <dbReference type="Proteomes" id="UP000603474"/>
    </source>
</evidence>